<dbReference type="NCBIfam" id="TIGR01410">
    <property type="entry name" value="tatB"/>
    <property type="match status" value="1"/>
</dbReference>
<dbReference type="GO" id="GO:0008320">
    <property type="term" value="F:protein transmembrane transporter activity"/>
    <property type="evidence" value="ECO:0007669"/>
    <property type="project" value="UniProtKB-UniRule"/>
</dbReference>
<comment type="function">
    <text evidence="10">Part of the twin-arginine translocation (Tat) system that transports large folded proteins containing a characteristic twin-arginine motif in their signal peptide across membranes. Together with TatC, TatB is part of a receptor directly interacting with Tat signal peptides. TatB may form an oligomeric binding site that transiently accommodates folded Tat precursor proteins before their translocation.</text>
</comment>
<dbReference type="InterPro" id="IPR018448">
    <property type="entry name" value="TatB"/>
</dbReference>
<dbReference type="RefSeq" id="WP_136404804.1">
    <property type="nucleotide sequence ID" value="NZ_SSWX01000001.1"/>
</dbReference>
<keyword evidence="9 10" id="KW-0472">Membrane</keyword>
<keyword evidence="8 10" id="KW-0811">Translocation</keyword>
<dbReference type="Pfam" id="PF02416">
    <property type="entry name" value="TatA_B_E"/>
    <property type="match status" value="1"/>
</dbReference>
<keyword evidence="3 10" id="KW-1003">Cell membrane</keyword>
<comment type="subcellular location">
    <subcellularLocation>
        <location evidence="10">Cell membrane</location>
        <topology evidence="10">Single-pass membrane protein</topology>
    </subcellularLocation>
    <subcellularLocation>
        <location evidence="1">Membrane</location>
        <topology evidence="1">Single-pass membrane protein</topology>
    </subcellularLocation>
</comment>
<proteinExistence type="inferred from homology"/>
<dbReference type="PANTHER" id="PTHR33162">
    <property type="entry name" value="SEC-INDEPENDENT PROTEIN TRANSLOCASE PROTEIN TATA, CHLOROPLASTIC"/>
    <property type="match status" value="1"/>
</dbReference>
<evidence type="ECO:0000256" key="3">
    <source>
        <dbReference type="ARBA" id="ARBA00022475"/>
    </source>
</evidence>
<comment type="similarity">
    <text evidence="10">Belongs to the TatB family.</text>
</comment>
<evidence type="ECO:0000313" key="12">
    <source>
        <dbReference type="Proteomes" id="UP000306236"/>
    </source>
</evidence>
<keyword evidence="7 10" id="KW-1133">Transmembrane helix</keyword>
<evidence type="ECO:0000256" key="10">
    <source>
        <dbReference type="HAMAP-Rule" id="MF_00237"/>
    </source>
</evidence>
<accession>A0A4S5BZM1</accession>
<evidence type="ECO:0000256" key="1">
    <source>
        <dbReference type="ARBA" id="ARBA00004167"/>
    </source>
</evidence>
<keyword evidence="5 10" id="KW-0812">Transmembrane</keyword>
<keyword evidence="2 10" id="KW-0813">Transport</keyword>
<dbReference type="AlphaFoldDB" id="A0A4S5BZM1"/>
<organism evidence="11 12">
    <name type="scientific">Lampropedia aestuarii</name>
    <dbReference type="NCBI Taxonomy" id="2562762"/>
    <lineage>
        <taxon>Bacteria</taxon>
        <taxon>Pseudomonadati</taxon>
        <taxon>Pseudomonadota</taxon>
        <taxon>Betaproteobacteria</taxon>
        <taxon>Burkholderiales</taxon>
        <taxon>Comamonadaceae</taxon>
        <taxon>Lampropedia</taxon>
    </lineage>
</organism>
<comment type="subunit">
    <text evidence="10">The Tat system comprises two distinct complexes: a TatABC complex, containing multiple copies of TatA, TatB and TatC subunits, and a separate TatA complex, containing only TatA subunits. Substrates initially bind to the TatABC complex, which probably triggers association of the separate TatA complex to form the active translocon.</text>
</comment>
<reference evidence="11 12" key="1">
    <citation type="submission" date="2019-04" db="EMBL/GenBank/DDBJ databases">
        <title>Lampropedia sp YIM MLB12 draf genome.</title>
        <authorList>
            <person name="Wang Y.-X."/>
        </authorList>
    </citation>
    <scope>NUCLEOTIDE SEQUENCE [LARGE SCALE GENOMIC DNA]</scope>
    <source>
        <strain evidence="11 12">YIM MLB12</strain>
    </source>
</reference>
<sequence length="178" mass="19890">MFDLGISKLVMIGIVALIVIGPERLPKVAKTLGTLLGKAQRYVNDVKREVNQAMEVDELRKVKTSIEGAARDLQQTVRTHASDFQKGVNQVSSELNALDADGADQAVSPPLEELQDASKREFVSAVTPVVYAPVRKDWRARRTAVPRWYKARHQVRKNVQSDAARVARLRLPTDKELH</sequence>
<dbReference type="OrthoDB" id="9816005at2"/>
<evidence type="ECO:0000256" key="4">
    <source>
        <dbReference type="ARBA" id="ARBA00022519"/>
    </source>
</evidence>
<dbReference type="InterPro" id="IPR003369">
    <property type="entry name" value="TatA/B/E"/>
</dbReference>
<comment type="caution">
    <text evidence="11">The sequence shown here is derived from an EMBL/GenBank/DDBJ whole genome shotgun (WGS) entry which is preliminary data.</text>
</comment>
<dbReference type="Proteomes" id="UP000306236">
    <property type="component" value="Unassembled WGS sequence"/>
</dbReference>
<name>A0A4S5BZM1_9BURK</name>
<dbReference type="GO" id="GO:0033281">
    <property type="term" value="C:TAT protein transport complex"/>
    <property type="evidence" value="ECO:0007669"/>
    <property type="project" value="UniProtKB-UniRule"/>
</dbReference>
<keyword evidence="6 10" id="KW-0653">Protein transport</keyword>
<evidence type="ECO:0000256" key="8">
    <source>
        <dbReference type="ARBA" id="ARBA00023010"/>
    </source>
</evidence>
<dbReference type="EMBL" id="SSWX01000001">
    <property type="protein sequence ID" value="THJ36545.1"/>
    <property type="molecule type" value="Genomic_DNA"/>
</dbReference>
<evidence type="ECO:0000256" key="6">
    <source>
        <dbReference type="ARBA" id="ARBA00022927"/>
    </source>
</evidence>
<gene>
    <name evidence="10 11" type="primary">tatB</name>
    <name evidence="11" type="ORF">E8K88_01215</name>
</gene>
<evidence type="ECO:0000256" key="7">
    <source>
        <dbReference type="ARBA" id="ARBA00022989"/>
    </source>
</evidence>
<keyword evidence="12" id="KW-1185">Reference proteome</keyword>
<dbReference type="HAMAP" id="MF_00237">
    <property type="entry name" value="TatB"/>
    <property type="match status" value="1"/>
</dbReference>
<dbReference type="Gene3D" id="1.20.5.3310">
    <property type="match status" value="1"/>
</dbReference>
<evidence type="ECO:0000256" key="5">
    <source>
        <dbReference type="ARBA" id="ARBA00022692"/>
    </source>
</evidence>
<dbReference type="PRINTS" id="PR01506">
    <property type="entry name" value="TATBPROTEIN"/>
</dbReference>
<evidence type="ECO:0000256" key="2">
    <source>
        <dbReference type="ARBA" id="ARBA00022448"/>
    </source>
</evidence>
<protein>
    <recommendedName>
        <fullName evidence="10">Sec-independent protein translocase protein TatB</fullName>
    </recommendedName>
</protein>
<evidence type="ECO:0000256" key="9">
    <source>
        <dbReference type="ARBA" id="ARBA00023136"/>
    </source>
</evidence>
<keyword evidence="4" id="KW-0997">Cell inner membrane</keyword>
<evidence type="ECO:0000313" key="11">
    <source>
        <dbReference type="EMBL" id="THJ36545.1"/>
    </source>
</evidence>
<dbReference type="PANTHER" id="PTHR33162:SF1">
    <property type="entry name" value="SEC-INDEPENDENT PROTEIN TRANSLOCASE PROTEIN TATA, CHLOROPLASTIC"/>
    <property type="match status" value="1"/>
</dbReference>
<dbReference type="GO" id="GO:0043953">
    <property type="term" value="P:protein transport by the Tat complex"/>
    <property type="evidence" value="ECO:0007669"/>
    <property type="project" value="UniProtKB-UniRule"/>
</dbReference>